<organism evidence="2 3">
    <name type="scientific">Ranitomeya imitator</name>
    <name type="common">mimic poison frog</name>
    <dbReference type="NCBI Taxonomy" id="111125"/>
    <lineage>
        <taxon>Eukaryota</taxon>
        <taxon>Metazoa</taxon>
        <taxon>Chordata</taxon>
        <taxon>Craniata</taxon>
        <taxon>Vertebrata</taxon>
        <taxon>Euteleostomi</taxon>
        <taxon>Amphibia</taxon>
        <taxon>Batrachia</taxon>
        <taxon>Anura</taxon>
        <taxon>Neobatrachia</taxon>
        <taxon>Hyloidea</taxon>
        <taxon>Dendrobatidae</taxon>
        <taxon>Dendrobatinae</taxon>
        <taxon>Ranitomeya</taxon>
    </lineage>
</organism>
<feature type="compositionally biased region" description="Low complexity" evidence="1">
    <location>
        <begin position="241"/>
        <end position="257"/>
    </location>
</feature>
<evidence type="ECO:0000313" key="3">
    <source>
        <dbReference type="Proteomes" id="UP001176940"/>
    </source>
</evidence>
<protein>
    <submittedName>
        <fullName evidence="2">Uncharacterized protein</fullName>
    </submittedName>
</protein>
<name>A0ABN9L0J7_9NEOB</name>
<feature type="non-terminal residue" evidence="2">
    <location>
        <position position="1"/>
    </location>
</feature>
<feature type="non-terminal residue" evidence="2">
    <location>
        <position position="548"/>
    </location>
</feature>
<evidence type="ECO:0000313" key="2">
    <source>
        <dbReference type="EMBL" id="CAJ0928399.1"/>
    </source>
</evidence>
<reference evidence="2" key="1">
    <citation type="submission" date="2023-07" db="EMBL/GenBank/DDBJ databases">
        <authorList>
            <person name="Stuckert A."/>
        </authorList>
    </citation>
    <scope>NUCLEOTIDE SEQUENCE</scope>
</reference>
<sequence>SLLASVTSPSLTLTSFALLPPLVRPLHNALQLQDLEDYHTVVISTWVISGSQRSKVCVTNHFPSPVTGHIGVALPVRGGRQSGARATNTAAECDDWSIQTSQHAPRPGMYAPNTHTVAPNTNTAAINYAPPTPPCSQTQIADSFLSVPALLRSPCGASLIVSAPSPALPPAPSLTPHGQDNAPPTPEGDHRHRCRRSSSPSSVDSHHRSRCPSSCRHSQSRRRHRSHRSRRSHHRSRSSRWRSPSTTGSDTSGSYNGRYRSHAERRRSHWTPRAGTRWEQTLTPPVTDQAEIGAPIASHPRAHDRSHPSRALSWADAQGDTPYVPPRSTSQHRTSKTIEAGAPPAPGDARHQTQCSRIHPRATALAAGLPSSTSRAGGQHQDSATAGARVPPSGDTRPASDSGEFFDVGEHSTIQNSGESELAAAIKTLVQQLTRPGVPTDTSTTQAASLHKDAFFCGVSPLGAHVDLETRQKFWDNGYVDIWSLLSADQQSVDKERRIGERLQDRSKPKIAQTMNNWLQAFAVSRLHHGPKAPRTLFRIIYLSRSNL</sequence>
<comment type="caution">
    <text evidence="2">The sequence shown here is derived from an EMBL/GenBank/DDBJ whole genome shotgun (WGS) entry which is preliminary data.</text>
</comment>
<gene>
    <name evidence="2" type="ORF">RIMI_LOCUS3409176</name>
</gene>
<dbReference type="Proteomes" id="UP001176940">
    <property type="component" value="Unassembled WGS sequence"/>
</dbReference>
<feature type="compositionally biased region" description="Basic residues" evidence="1">
    <location>
        <begin position="259"/>
        <end position="270"/>
    </location>
</feature>
<proteinExistence type="predicted"/>
<keyword evidence="3" id="KW-1185">Reference proteome</keyword>
<accession>A0ABN9L0J7</accession>
<evidence type="ECO:0000256" key="1">
    <source>
        <dbReference type="SAM" id="MobiDB-lite"/>
    </source>
</evidence>
<feature type="compositionally biased region" description="Basic residues" evidence="1">
    <location>
        <begin position="218"/>
        <end position="240"/>
    </location>
</feature>
<dbReference type="EMBL" id="CAUEEQ010005113">
    <property type="protein sequence ID" value="CAJ0928399.1"/>
    <property type="molecule type" value="Genomic_DNA"/>
</dbReference>
<feature type="compositionally biased region" description="Polar residues" evidence="1">
    <location>
        <begin position="370"/>
        <end position="384"/>
    </location>
</feature>
<feature type="region of interest" description="Disordered" evidence="1">
    <location>
        <begin position="168"/>
        <end position="407"/>
    </location>
</feature>